<comment type="caution">
    <text evidence="2">The sequence shown here is derived from an EMBL/GenBank/DDBJ whole genome shotgun (WGS) entry which is preliminary data.</text>
</comment>
<accession>A0A409VIB7</accession>
<feature type="compositionally biased region" description="Low complexity" evidence="1">
    <location>
        <begin position="828"/>
        <end position="843"/>
    </location>
</feature>
<dbReference type="Proteomes" id="UP000284706">
    <property type="component" value="Unassembled WGS sequence"/>
</dbReference>
<feature type="compositionally biased region" description="Polar residues" evidence="1">
    <location>
        <begin position="26"/>
        <end position="40"/>
    </location>
</feature>
<proteinExistence type="predicted"/>
<evidence type="ECO:0000256" key="1">
    <source>
        <dbReference type="SAM" id="MobiDB-lite"/>
    </source>
</evidence>
<feature type="region of interest" description="Disordered" evidence="1">
    <location>
        <begin position="70"/>
        <end position="97"/>
    </location>
</feature>
<dbReference type="EMBL" id="NHYE01005641">
    <property type="protein sequence ID" value="PPQ65998.1"/>
    <property type="molecule type" value="Genomic_DNA"/>
</dbReference>
<keyword evidence="3" id="KW-1185">Reference proteome</keyword>
<feature type="region of interest" description="Disordered" evidence="1">
    <location>
        <begin position="288"/>
        <end position="318"/>
    </location>
</feature>
<feature type="compositionally biased region" description="Low complexity" evidence="1">
    <location>
        <begin position="70"/>
        <end position="80"/>
    </location>
</feature>
<reference evidence="2 3" key="1">
    <citation type="journal article" date="2018" name="Evol. Lett.">
        <title>Horizontal gene cluster transfer increased hallucinogenic mushroom diversity.</title>
        <authorList>
            <person name="Reynolds H.T."/>
            <person name="Vijayakumar V."/>
            <person name="Gluck-Thaler E."/>
            <person name="Korotkin H.B."/>
            <person name="Matheny P.B."/>
            <person name="Slot J.C."/>
        </authorList>
    </citation>
    <scope>NUCLEOTIDE SEQUENCE [LARGE SCALE GENOMIC DNA]</scope>
    <source>
        <strain evidence="2 3">SRW20</strain>
    </source>
</reference>
<gene>
    <name evidence="2" type="ORF">CVT26_010658</name>
</gene>
<feature type="region of interest" description="Disordered" evidence="1">
    <location>
        <begin position="796"/>
        <end position="858"/>
    </location>
</feature>
<dbReference type="InParanoid" id="A0A409VIB7"/>
<evidence type="ECO:0000313" key="2">
    <source>
        <dbReference type="EMBL" id="PPQ65998.1"/>
    </source>
</evidence>
<feature type="compositionally biased region" description="Basic residues" evidence="1">
    <location>
        <begin position="807"/>
        <end position="823"/>
    </location>
</feature>
<sequence length="931" mass="103225">MDDSSRRTSVDESRAEFMGYIAPPSLTRTETAQGANSGSASARLPGQPTGISISSPLVYLSSPLPAIIPSSIQSAPSNAPSRKRGRPPLTRENQPTFEDSQVLISLGMSPFMPGQDVMYNQNRFVRNEAILARHVSSLQRRYAQLESHHSRLFDDIHRILREHKTQIERLSISPGKEEQERDALRLPEAELLIVQRRYDDLREVVRSILHYISSPSSSSRGGLERLQNILDGLTSNYHGVNIPSLQSLTIEPTEFHLETHSPNTLAPTNLGSRARKNFYPSPYARVRPLQLRRSSPRQDRPTLQPTGDVASAQGPVPSRQVLYGPIRNVQDHKQSMAVMEETLSGMGLNVAMLHSVRPASEKPDHLSLQFFKDEDATRFVGLVSDSPEGHRVRKASFHKGMTDSEKFNAKFFDSAGMCRASELYTPLVAIGFGTSTHHPSAQYHRSAMGEPSVLNVNAHSVADNLGGNNASITAISRRRGRRPLTTESAQSAADSQVLVSLGMSPFMPGQDAVYNQNRFVRNEAILARRLSYLEQSYERAESDHTQMRTEIQSLLDDYKAVIDKLLADKGEDHTSTVPSALAALRQGYEEMCEAVHAILQHIYSASTSTQTGIQRPNRAARNARPEQVVRDISLSFSKSKPSLKRIMEKEGKHFGASFNTPGIIFYTPGEALPNAAHRELTAGSMRGTHLLVSRQDNTQMSPHSLESLPSGSYPPANFPTPDICRAAKRRGRKPISTTQEIVLPVSDAKEMISLGMSLPMPGQDMISNHNRVVRNEAILARRIRRLEQLLAKFDTSPTAWLDPNPRKTTHSSHSSSHHQRIMSRRMSDSPVTSSSPSSTRTNSGHTYSTDGEVPREPIRLHDTMTLPYAESDFVRMQSSDLENARSSVEHVTTLDSHSNLQSSMLGARYQSAGTLTSTTVSKPRSSRPWEL</sequence>
<feature type="region of interest" description="Disordered" evidence="1">
    <location>
        <begin position="1"/>
        <end position="47"/>
    </location>
</feature>
<name>A0A409VIB7_9AGAR</name>
<protein>
    <submittedName>
        <fullName evidence="2">Uncharacterized protein</fullName>
    </submittedName>
</protein>
<evidence type="ECO:0000313" key="3">
    <source>
        <dbReference type="Proteomes" id="UP000284706"/>
    </source>
</evidence>
<dbReference type="AlphaFoldDB" id="A0A409VIB7"/>
<dbReference type="OrthoDB" id="3065452at2759"/>
<organism evidence="2 3">
    <name type="scientific">Gymnopilus dilepis</name>
    <dbReference type="NCBI Taxonomy" id="231916"/>
    <lineage>
        <taxon>Eukaryota</taxon>
        <taxon>Fungi</taxon>
        <taxon>Dikarya</taxon>
        <taxon>Basidiomycota</taxon>
        <taxon>Agaricomycotina</taxon>
        <taxon>Agaricomycetes</taxon>
        <taxon>Agaricomycetidae</taxon>
        <taxon>Agaricales</taxon>
        <taxon>Agaricineae</taxon>
        <taxon>Hymenogastraceae</taxon>
        <taxon>Gymnopilus</taxon>
    </lineage>
</organism>
<feature type="compositionally biased region" description="Basic and acidic residues" evidence="1">
    <location>
        <begin position="1"/>
        <end position="15"/>
    </location>
</feature>